<keyword evidence="2" id="KW-1185">Reference proteome</keyword>
<dbReference type="AlphaFoldDB" id="A0AA38HZ44"/>
<accession>A0AA38HZ44</accession>
<dbReference type="Proteomes" id="UP001168821">
    <property type="component" value="Unassembled WGS sequence"/>
</dbReference>
<sequence length="106" mass="11898">MRAHTVTILPWYCQEALGLAVAKRTAIWAIREVKSEATIDFPMCCCYLKLVGMLRWSYPLAGIFGPKSKFFRIWNGKMESVGHGWVLVPKRKVGMGLGDIGVVLVK</sequence>
<evidence type="ECO:0000313" key="1">
    <source>
        <dbReference type="EMBL" id="KAJ3645446.1"/>
    </source>
</evidence>
<proteinExistence type="predicted"/>
<protein>
    <submittedName>
        <fullName evidence="1">Uncharacterized protein</fullName>
    </submittedName>
</protein>
<reference evidence="1" key="1">
    <citation type="journal article" date="2023" name="G3 (Bethesda)">
        <title>Whole genome assemblies of Zophobas morio and Tenebrio molitor.</title>
        <authorList>
            <person name="Kaur S."/>
            <person name="Stinson S.A."/>
            <person name="diCenzo G.C."/>
        </authorList>
    </citation>
    <scope>NUCLEOTIDE SEQUENCE</scope>
    <source>
        <strain evidence="1">QUZm001</strain>
    </source>
</reference>
<dbReference type="EMBL" id="JALNTZ010000007">
    <property type="protein sequence ID" value="KAJ3645446.1"/>
    <property type="molecule type" value="Genomic_DNA"/>
</dbReference>
<name>A0AA38HZ44_9CUCU</name>
<comment type="caution">
    <text evidence="1">The sequence shown here is derived from an EMBL/GenBank/DDBJ whole genome shotgun (WGS) entry which is preliminary data.</text>
</comment>
<evidence type="ECO:0000313" key="2">
    <source>
        <dbReference type="Proteomes" id="UP001168821"/>
    </source>
</evidence>
<organism evidence="1 2">
    <name type="scientific">Zophobas morio</name>
    <dbReference type="NCBI Taxonomy" id="2755281"/>
    <lineage>
        <taxon>Eukaryota</taxon>
        <taxon>Metazoa</taxon>
        <taxon>Ecdysozoa</taxon>
        <taxon>Arthropoda</taxon>
        <taxon>Hexapoda</taxon>
        <taxon>Insecta</taxon>
        <taxon>Pterygota</taxon>
        <taxon>Neoptera</taxon>
        <taxon>Endopterygota</taxon>
        <taxon>Coleoptera</taxon>
        <taxon>Polyphaga</taxon>
        <taxon>Cucujiformia</taxon>
        <taxon>Tenebrionidae</taxon>
        <taxon>Zophobas</taxon>
    </lineage>
</organism>
<gene>
    <name evidence="1" type="ORF">Zmor_023102</name>
</gene>